<dbReference type="Pfam" id="PF00155">
    <property type="entry name" value="Aminotran_1_2"/>
    <property type="match status" value="1"/>
</dbReference>
<accession>A0A9D2HDT9</accession>
<keyword evidence="1 3" id="KW-0808">Transferase</keyword>
<dbReference type="Gene3D" id="3.90.1150.10">
    <property type="entry name" value="Aspartate Aminotransferase, domain 1"/>
    <property type="match status" value="2"/>
</dbReference>
<protein>
    <recommendedName>
        <fullName evidence="1">Aminotransferase</fullName>
        <ecNumber evidence="1">2.6.1.-</ecNumber>
    </recommendedName>
</protein>
<dbReference type="GO" id="GO:0030170">
    <property type="term" value="F:pyridoxal phosphate binding"/>
    <property type="evidence" value="ECO:0007669"/>
    <property type="project" value="InterPro"/>
</dbReference>
<dbReference type="NCBIfam" id="NF005305">
    <property type="entry name" value="PRK06836.1"/>
    <property type="match status" value="1"/>
</dbReference>
<dbReference type="CDD" id="cd00609">
    <property type="entry name" value="AAT_like"/>
    <property type="match status" value="1"/>
</dbReference>
<gene>
    <name evidence="3" type="ORF">H9962_09545</name>
</gene>
<dbReference type="PROSITE" id="PS00105">
    <property type="entry name" value="AA_TRANSFER_CLASS_1"/>
    <property type="match status" value="1"/>
</dbReference>
<reference evidence="3" key="2">
    <citation type="submission" date="2021-04" db="EMBL/GenBank/DDBJ databases">
        <authorList>
            <person name="Gilroy R."/>
        </authorList>
    </citation>
    <scope>NUCLEOTIDE SEQUENCE</scope>
    <source>
        <strain evidence="3">CHK186-16707</strain>
    </source>
</reference>
<feature type="domain" description="Aminotransferase class I/classII large" evidence="2">
    <location>
        <begin position="37"/>
        <end position="388"/>
    </location>
</feature>
<dbReference type="EC" id="2.6.1.-" evidence="1"/>
<dbReference type="InterPro" id="IPR004839">
    <property type="entry name" value="Aminotransferase_I/II_large"/>
</dbReference>
<dbReference type="Gene3D" id="3.40.640.10">
    <property type="entry name" value="Type I PLP-dependent aspartate aminotransferase-like (Major domain)"/>
    <property type="match status" value="1"/>
</dbReference>
<dbReference type="Proteomes" id="UP000824225">
    <property type="component" value="Unassembled WGS sequence"/>
</dbReference>
<comment type="caution">
    <text evidence="3">The sequence shown here is derived from an EMBL/GenBank/DDBJ whole genome shotgun (WGS) entry which is preliminary data.</text>
</comment>
<dbReference type="EMBL" id="DXAN01000030">
    <property type="protein sequence ID" value="HJA09413.1"/>
    <property type="molecule type" value="Genomic_DNA"/>
</dbReference>
<dbReference type="PANTHER" id="PTHR42691">
    <property type="entry name" value="ASPARTATE AMINOTRANSFERASE YHDR-RELATED"/>
    <property type="match status" value="1"/>
</dbReference>
<keyword evidence="1 3" id="KW-0032">Aminotransferase</keyword>
<dbReference type="InterPro" id="IPR015424">
    <property type="entry name" value="PyrdxlP-dep_Trfase"/>
</dbReference>
<dbReference type="PANTHER" id="PTHR42691:SF1">
    <property type="entry name" value="ASPARTATE AMINOTRANSFERASE YHDR-RELATED"/>
    <property type="match status" value="1"/>
</dbReference>
<comment type="cofactor">
    <cofactor evidence="1">
        <name>pyridoxal 5'-phosphate</name>
        <dbReference type="ChEBI" id="CHEBI:597326"/>
    </cofactor>
</comment>
<proteinExistence type="inferred from homology"/>
<evidence type="ECO:0000313" key="3">
    <source>
        <dbReference type="EMBL" id="HJA09413.1"/>
    </source>
</evidence>
<sequence>MSVVSGHMAQCIAQGSMIRRMFDAGIELRKKYGAEAVCDFSLGNPDLAPPPVVAKAMRELADRLHEPASLGYMPNAGFPWALDKLAGWLSEQQGVLLTRGDVMLSCGAAGALNAFLHTVLEPGDEVLGIAPYFVEYGFYAGNHGGSFRAVPCRSEDFGPDFAAIESAIGPRTRALIVNSPNNPSGAIYPLDDMTRLAALLDEASRQNGRPVYLISDEPYRFLAYDGLTVPGVLSLSPHAVVVGSFSKNYGLAGERVGYIALSPSLEDKETMMAGLILSNRTLGFMNPPVVGQYLMAAALGTSTDGALAVYTRRRNRLASILQEAGYEFTLPRGAFYFFPKAPGGDDQALVARLTEQRILAVPGSGFGYPGHFRLSFAVEEAVIERSAEGFRKARG</sequence>
<dbReference type="AlphaFoldDB" id="A0A9D2HDT9"/>
<dbReference type="InterPro" id="IPR004838">
    <property type="entry name" value="NHTrfase_class1_PyrdxlP-BS"/>
</dbReference>
<dbReference type="GO" id="GO:0008483">
    <property type="term" value="F:transaminase activity"/>
    <property type="evidence" value="ECO:0007669"/>
    <property type="project" value="UniProtKB-KW"/>
</dbReference>
<evidence type="ECO:0000259" key="2">
    <source>
        <dbReference type="Pfam" id="PF00155"/>
    </source>
</evidence>
<dbReference type="SUPFAM" id="SSF53383">
    <property type="entry name" value="PLP-dependent transferases"/>
    <property type="match status" value="1"/>
</dbReference>
<name>A0A9D2HDT9_9BACT</name>
<evidence type="ECO:0000256" key="1">
    <source>
        <dbReference type="RuleBase" id="RU000481"/>
    </source>
</evidence>
<reference evidence="3" key="1">
    <citation type="journal article" date="2021" name="PeerJ">
        <title>Extensive microbial diversity within the chicken gut microbiome revealed by metagenomics and culture.</title>
        <authorList>
            <person name="Gilroy R."/>
            <person name="Ravi A."/>
            <person name="Getino M."/>
            <person name="Pursley I."/>
            <person name="Horton D.L."/>
            <person name="Alikhan N.F."/>
            <person name="Baker D."/>
            <person name="Gharbi K."/>
            <person name="Hall N."/>
            <person name="Watson M."/>
            <person name="Adriaenssens E.M."/>
            <person name="Foster-Nyarko E."/>
            <person name="Jarju S."/>
            <person name="Secka A."/>
            <person name="Antonio M."/>
            <person name="Oren A."/>
            <person name="Chaudhuri R.R."/>
            <person name="La Ragione R."/>
            <person name="Hildebrand F."/>
            <person name="Pallen M.J."/>
        </authorList>
    </citation>
    <scope>NUCLEOTIDE SEQUENCE</scope>
    <source>
        <strain evidence="3">CHK186-16707</strain>
    </source>
</reference>
<dbReference type="InterPro" id="IPR015422">
    <property type="entry name" value="PyrdxlP-dep_Trfase_small"/>
</dbReference>
<evidence type="ECO:0000313" key="4">
    <source>
        <dbReference type="Proteomes" id="UP000824225"/>
    </source>
</evidence>
<organism evidence="3 4">
    <name type="scientific">Candidatus Mailhella merdigallinarum</name>
    <dbReference type="NCBI Taxonomy" id="2838658"/>
    <lineage>
        <taxon>Bacteria</taxon>
        <taxon>Pseudomonadati</taxon>
        <taxon>Thermodesulfobacteriota</taxon>
        <taxon>Desulfovibrionia</taxon>
        <taxon>Desulfovibrionales</taxon>
        <taxon>Desulfovibrionaceae</taxon>
        <taxon>Mailhella</taxon>
    </lineage>
</organism>
<comment type="similarity">
    <text evidence="1">Belongs to the class-I pyridoxal-phosphate-dependent aminotransferase family.</text>
</comment>
<dbReference type="InterPro" id="IPR015421">
    <property type="entry name" value="PyrdxlP-dep_Trfase_major"/>
</dbReference>